<dbReference type="InterPro" id="IPR027417">
    <property type="entry name" value="P-loop_NTPase"/>
</dbReference>
<organism evidence="12 13">
    <name type="scientific">Olea europaea subsp. europaea</name>
    <dbReference type="NCBI Taxonomy" id="158383"/>
    <lineage>
        <taxon>Eukaryota</taxon>
        <taxon>Viridiplantae</taxon>
        <taxon>Streptophyta</taxon>
        <taxon>Embryophyta</taxon>
        <taxon>Tracheophyta</taxon>
        <taxon>Spermatophyta</taxon>
        <taxon>Magnoliopsida</taxon>
        <taxon>eudicotyledons</taxon>
        <taxon>Gunneridae</taxon>
        <taxon>Pentapetalae</taxon>
        <taxon>asterids</taxon>
        <taxon>lamiids</taxon>
        <taxon>Lamiales</taxon>
        <taxon>Oleaceae</taxon>
        <taxon>Oleeae</taxon>
        <taxon>Olea</taxon>
    </lineage>
</organism>
<dbReference type="PANTHER" id="PTHR47959">
    <property type="entry name" value="ATP-DEPENDENT RNA HELICASE RHLE-RELATED"/>
    <property type="match status" value="1"/>
</dbReference>
<dbReference type="SUPFAM" id="SSF52540">
    <property type="entry name" value="P-loop containing nucleoside triphosphate hydrolases"/>
    <property type="match status" value="1"/>
</dbReference>
<dbReference type="OrthoDB" id="5620at2759"/>
<dbReference type="GO" id="GO:0016020">
    <property type="term" value="C:membrane"/>
    <property type="evidence" value="ECO:0007669"/>
    <property type="project" value="UniProtKB-SubCell"/>
</dbReference>
<protein>
    <submittedName>
        <fullName evidence="12">DEAD-box ATP-dependent RNA helicase 32</fullName>
    </submittedName>
</protein>
<evidence type="ECO:0000313" key="12">
    <source>
        <dbReference type="EMBL" id="CAA3014538.1"/>
    </source>
</evidence>
<keyword evidence="3 10" id="KW-0812">Transmembrane</keyword>
<gene>
    <name evidence="12" type="ORF">OLEA9_A106464</name>
</gene>
<evidence type="ECO:0000256" key="8">
    <source>
        <dbReference type="ARBA" id="ARBA00022989"/>
    </source>
</evidence>
<dbReference type="Pfam" id="PF00270">
    <property type="entry name" value="DEAD"/>
    <property type="match status" value="1"/>
</dbReference>
<dbReference type="GO" id="GO:0003676">
    <property type="term" value="F:nucleic acid binding"/>
    <property type="evidence" value="ECO:0007669"/>
    <property type="project" value="InterPro"/>
</dbReference>
<dbReference type="PANTHER" id="PTHR47959:SF1">
    <property type="entry name" value="ATP-DEPENDENT RNA HELICASE DBPA"/>
    <property type="match status" value="1"/>
</dbReference>
<feature type="transmembrane region" description="Helical" evidence="10">
    <location>
        <begin position="163"/>
        <end position="182"/>
    </location>
</feature>
<dbReference type="Gramene" id="OE9A106464T1">
    <property type="protein sequence ID" value="OE9A106464C1"/>
    <property type="gene ID" value="OE9A106464"/>
</dbReference>
<keyword evidence="5" id="KW-0378">Hydrolase</keyword>
<feature type="domain" description="Helicase ATP-binding" evidence="11">
    <location>
        <begin position="42"/>
        <end position="117"/>
    </location>
</feature>
<accession>A0A8S0U8F2</accession>
<dbReference type="Gene3D" id="1.10.10.1740">
    <property type="entry name" value="Transmembrane protein 14-like"/>
    <property type="match status" value="1"/>
</dbReference>
<proteinExistence type="inferred from homology"/>
<dbReference type="GO" id="GO:0003724">
    <property type="term" value="F:RNA helicase activity"/>
    <property type="evidence" value="ECO:0007669"/>
    <property type="project" value="TreeGrafter"/>
</dbReference>
<keyword evidence="7" id="KW-0067">ATP-binding</keyword>
<evidence type="ECO:0000256" key="6">
    <source>
        <dbReference type="ARBA" id="ARBA00022806"/>
    </source>
</evidence>
<dbReference type="InterPro" id="IPR011545">
    <property type="entry name" value="DEAD/DEAH_box_helicase_dom"/>
</dbReference>
<evidence type="ECO:0000256" key="1">
    <source>
        <dbReference type="ARBA" id="ARBA00004370"/>
    </source>
</evidence>
<dbReference type="GO" id="GO:0016787">
    <property type="term" value="F:hydrolase activity"/>
    <property type="evidence" value="ECO:0007669"/>
    <property type="project" value="UniProtKB-KW"/>
</dbReference>
<dbReference type="InterPro" id="IPR005349">
    <property type="entry name" value="TMEM14"/>
</dbReference>
<dbReference type="InterPro" id="IPR000629">
    <property type="entry name" value="RNA-helicase_DEAD-box_CS"/>
</dbReference>
<dbReference type="EMBL" id="CACTIH010007494">
    <property type="protein sequence ID" value="CAA3014538.1"/>
    <property type="molecule type" value="Genomic_DNA"/>
</dbReference>
<keyword evidence="9 10" id="KW-0472">Membrane</keyword>
<dbReference type="InterPro" id="IPR044890">
    <property type="entry name" value="TMEM14_sf"/>
</dbReference>
<evidence type="ECO:0000256" key="3">
    <source>
        <dbReference type="ARBA" id="ARBA00022692"/>
    </source>
</evidence>
<comment type="caution">
    <text evidence="12">The sequence shown here is derived from an EMBL/GenBank/DDBJ whole genome shotgun (WGS) entry which is preliminary data.</text>
</comment>
<keyword evidence="6 12" id="KW-0347">Helicase</keyword>
<dbReference type="InterPro" id="IPR014001">
    <property type="entry name" value="Helicase_ATP-bd"/>
</dbReference>
<sequence>MTDIQRASLPNSLCGSDIIGAAKTGFWRSYTRLDGVQRMGLGRLLQYMDETPNFDCSQLQVLVLDEADRILDVEFEKEINAIISQLPKHRQTLLFSATQTKSVRDLAKLSLNDPEYQKNRHVIEFSEGTSQLKDIGISFKHQAAYAAMLTWVMGQRYMQTSKIMPAGIVAGISVLMTGFYLYKIAMGGNHIPAKT</sequence>
<comment type="subcellular location">
    <subcellularLocation>
        <location evidence="1">Membrane</location>
    </subcellularLocation>
</comment>
<evidence type="ECO:0000256" key="5">
    <source>
        <dbReference type="ARBA" id="ARBA00022801"/>
    </source>
</evidence>
<comment type="similarity">
    <text evidence="2">Belongs to the TMEM14 family.</text>
</comment>
<reference evidence="12 13" key="1">
    <citation type="submission" date="2019-12" db="EMBL/GenBank/DDBJ databases">
        <authorList>
            <person name="Alioto T."/>
            <person name="Alioto T."/>
            <person name="Gomez Garrido J."/>
        </authorList>
    </citation>
    <scope>NUCLEOTIDE SEQUENCE [LARGE SCALE GENOMIC DNA]</scope>
</reference>
<evidence type="ECO:0000259" key="11">
    <source>
        <dbReference type="PROSITE" id="PS51192"/>
    </source>
</evidence>
<dbReference type="GO" id="GO:0005829">
    <property type="term" value="C:cytosol"/>
    <property type="evidence" value="ECO:0007669"/>
    <property type="project" value="TreeGrafter"/>
</dbReference>
<keyword evidence="13" id="KW-1185">Reference proteome</keyword>
<dbReference type="Proteomes" id="UP000594638">
    <property type="component" value="Unassembled WGS sequence"/>
</dbReference>
<dbReference type="Gene3D" id="3.40.50.300">
    <property type="entry name" value="P-loop containing nucleotide triphosphate hydrolases"/>
    <property type="match status" value="1"/>
</dbReference>
<evidence type="ECO:0000256" key="9">
    <source>
        <dbReference type="ARBA" id="ARBA00023136"/>
    </source>
</evidence>
<evidence type="ECO:0000256" key="4">
    <source>
        <dbReference type="ARBA" id="ARBA00022741"/>
    </source>
</evidence>
<dbReference type="AlphaFoldDB" id="A0A8S0U8F2"/>
<evidence type="ECO:0000313" key="13">
    <source>
        <dbReference type="Proteomes" id="UP000594638"/>
    </source>
</evidence>
<name>A0A8S0U8F2_OLEEU</name>
<keyword evidence="4" id="KW-0547">Nucleotide-binding</keyword>
<evidence type="ECO:0000256" key="7">
    <source>
        <dbReference type="ARBA" id="ARBA00022840"/>
    </source>
</evidence>
<dbReference type="PROSITE" id="PS51192">
    <property type="entry name" value="HELICASE_ATP_BIND_1"/>
    <property type="match status" value="1"/>
</dbReference>
<dbReference type="InterPro" id="IPR050079">
    <property type="entry name" value="DEAD_box_RNA_helicase"/>
</dbReference>
<dbReference type="Pfam" id="PF03647">
    <property type="entry name" value="Tmemb_14"/>
    <property type="match status" value="1"/>
</dbReference>
<evidence type="ECO:0000256" key="2">
    <source>
        <dbReference type="ARBA" id="ARBA00007590"/>
    </source>
</evidence>
<keyword evidence="8 10" id="KW-1133">Transmembrane helix</keyword>
<evidence type="ECO:0000256" key="10">
    <source>
        <dbReference type="SAM" id="Phobius"/>
    </source>
</evidence>
<dbReference type="GO" id="GO:0005524">
    <property type="term" value="F:ATP binding"/>
    <property type="evidence" value="ECO:0007669"/>
    <property type="project" value="UniProtKB-KW"/>
</dbReference>
<dbReference type="PROSITE" id="PS00039">
    <property type="entry name" value="DEAD_ATP_HELICASE"/>
    <property type="match status" value="1"/>
</dbReference>